<evidence type="ECO:0000313" key="10">
    <source>
        <dbReference type="EMBL" id="CAG5124688.1"/>
    </source>
</evidence>
<dbReference type="EMBL" id="CAJHNH020001846">
    <property type="protein sequence ID" value="CAG5124688.1"/>
    <property type="molecule type" value="Genomic_DNA"/>
</dbReference>
<dbReference type="PROSITE" id="PS51050">
    <property type="entry name" value="ZF_CW"/>
    <property type="match status" value="1"/>
</dbReference>
<dbReference type="GO" id="GO:0005634">
    <property type="term" value="C:nucleus"/>
    <property type="evidence" value="ECO:0007669"/>
    <property type="project" value="UniProtKB-SubCell"/>
</dbReference>
<feature type="compositionally biased region" description="Acidic residues" evidence="8">
    <location>
        <begin position="257"/>
        <end position="277"/>
    </location>
</feature>
<dbReference type="Proteomes" id="UP000678393">
    <property type="component" value="Unassembled WGS sequence"/>
</dbReference>
<sequence>QQGITKFWENFGYVSSEWKDLPSEDIKFIRKRAMQLSVTLQCDMCLKWRMIPFNSNNIGKDFPDHWVCTMNPDQLHNKCSSAEQKLNIPEGVLKKEFKSQEQKKKDLEEEILRKTEMLEKLQKMKVVQSSKDIDTVLKVDDKTSDRTSLSRRAKAKSPSPPPSPKQNKSRSSSSQNNVPAKKSLRSPSPPPRPSPRQAASKPPPASSRAAAKSARSPSPPPRRAAAAAAVKAKQAESKAAPKAEPRKRIQKPAESSSEAEEEEQEEEEEEQEEEEVEEAKGRRGRSQNNADQSEAKKDAKKAKLREPTIEYPEIPVKKRRISHLNAEVPEKPEAKSTESQAGTDASASDGDQAVQSRATRSRGKGSNLKNDDMVDENEAQPTETPVSKDASEEDGVGKRVEAQVNSKWYPATVTQVNSEGKWKIKFDHHPKDKYDKWFDKAGPDIRMLDIKQDSSETPPSPSSQDGAEAPTSSTTTPAVTSQITEDIANGYRTCLRYFLPPQWIMDKDAITAMSLQELSDFPLDDFFDHYERGLRRLVSNFQTEATVRKQESEETKTKLVAVRKLIAKLLKSTNEDFDIDPEESGDQVDELLAACVRQATSQT</sequence>
<feature type="compositionally biased region" description="Basic and acidic residues" evidence="8">
    <location>
        <begin position="233"/>
        <end position="247"/>
    </location>
</feature>
<feature type="compositionally biased region" description="Low complexity" evidence="8">
    <location>
        <begin position="223"/>
        <end position="232"/>
    </location>
</feature>
<organism evidence="10 11">
    <name type="scientific">Candidula unifasciata</name>
    <dbReference type="NCBI Taxonomy" id="100452"/>
    <lineage>
        <taxon>Eukaryota</taxon>
        <taxon>Metazoa</taxon>
        <taxon>Spiralia</taxon>
        <taxon>Lophotrochozoa</taxon>
        <taxon>Mollusca</taxon>
        <taxon>Gastropoda</taxon>
        <taxon>Heterobranchia</taxon>
        <taxon>Euthyneura</taxon>
        <taxon>Panpulmonata</taxon>
        <taxon>Eupulmonata</taxon>
        <taxon>Stylommatophora</taxon>
        <taxon>Helicina</taxon>
        <taxon>Helicoidea</taxon>
        <taxon>Geomitridae</taxon>
        <taxon>Candidula</taxon>
    </lineage>
</organism>
<dbReference type="OrthoDB" id="10251809at2759"/>
<feature type="domain" description="CW-type" evidence="9">
    <location>
        <begin position="33"/>
        <end position="87"/>
    </location>
</feature>
<evidence type="ECO:0000256" key="5">
    <source>
        <dbReference type="ARBA" id="ARBA00023054"/>
    </source>
</evidence>
<dbReference type="InterPro" id="IPR011124">
    <property type="entry name" value="Znf_CW"/>
</dbReference>
<gene>
    <name evidence="10" type="ORF">CUNI_LOCUS10246</name>
</gene>
<keyword evidence="4" id="KW-0862">Zinc</keyword>
<feature type="compositionally biased region" description="Low complexity" evidence="8">
    <location>
        <begin position="195"/>
        <end position="216"/>
    </location>
</feature>
<evidence type="ECO:0000259" key="9">
    <source>
        <dbReference type="PROSITE" id="PS51050"/>
    </source>
</evidence>
<comment type="subcellular location">
    <subcellularLocation>
        <location evidence="1">Nucleus</location>
    </subcellularLocation>
</comment>
<dbReference type="GO" id="GO:0008270">
    <property type="term" value="F:zinc ion binding"/>
    <property type="evidence" value="ECO:0007669"/>
    <property type="project" value="UniProtKB-KW"/>
</dbReference>
<keyword evidence="6" id="KW-0539">Nucleus</keyword>
<keyword evidence="2" id="KW-0479">Metal-binding</keyword>
<dbReference type="InterPro" id="IPR056360">
    <property type="entry name" value="Chromo_MORC2_6th"/>
</dbReference>
<feature type="region of interest" description="Disordered" evidence="8">
    <location>
        <begin position="451"/>
        <end position="480"/>
    </location>
</feature>
<dbReference type="Pfam" id="PF23327">
    <property type="entry name" value="Chromo_MORC2_6th"/>
    <property type="match status" value="1"/>
</dbReference>
<evidence type="ECO:0000256" key="8">
    <source>
        <dbReference type="SAM" id="MobiDB-lite"/>
    </source>
</evidence>
<accession>A0A8S3Z8Z3</accession>
<evidence type="ECO:0000313" key="11">
    <source>
        <dbReference type="Proteomes" id="UP000678393"/>
    </source>
</evidence>
<feature type="compositionally biased region" description="Low complexity" evidence="8">
    <location>
        <begin position="165"/>
        <end position="181"/>
    </location>
</feature>
<evidence type="ECO:0000256" key="2">
    <source>
        <dbReference type="ARBA" id="ARBA00022723"/>
    </source>
</evidence>
<evidence type="ECO:0000256" key="6">
    <source>
        <dbReference type="ARBA" id="ARBA00023242"/>
    </source>
</evidence>
<feature type="compositionally biased region" description="Polar residues" evidence="8">
    <location>
        <begin position="337"/>
        <end position="346"/>
    </location>
</feature>
<keyword evidence="11" id="KW-1185">Reference proteome</keyword>
<feature type="compositionally biased region" description="Low complexity" evidence="8">
    <location>
        <begin position="469"/>
        <end position="480"/>
    </location>
</feature>
<dbReference type="Gene3D" id="3.30.40.100">
    <property type="match status" value="1"/>
</dbReference>
<proteinExistence type="predicted"/>
<evidence type="ECO:0000256" key="1">
    <source>
        <dbReference type="ARBA" id="ARBA00004123"/>
    </source>
</evidence>
<feature type="coiled-coil region" evidence="7">
    <location>
        <begin position="90"/>
        <end position="124"/>
    </location>
</feature>
<evidence type="ECO:0000256" key="4">
    <source>
        <dbReference type="ARBA" id="ARBA00022833"/>
    </source>
</evidence>
<reference evidence="10" key="1">
    <citation type="submission" date="2021-04" db="EMBL/GenBank/DDBJ databases">
        <authorList>
            <consortium name="Molecular Ecology Group"/>
        </authorList>
    </citation>
    <scope>NUCLEOTIDE SEQUENCE</scope>
</reference>
<dbReference type="PANTHER" id="PTHR23337">
    <property type="entry name" value="ZINC FINGER CW-TYPE COILED-COIL DOMAIN PROTEIN 1"/>
    <property type="match status" value="1"/>
</dbReference>
<dbReference type="PANTHER" id="PTHR23337:SF3">
    <property type="entry name" value="MORC FAMILY CW-TYPE ZINC FINGER 2"/>
    <property type="match status" value="1"/>
</dbReference>
<protein>
    <recommendedName>
        <fullName evidence="9">CW-type domain-containing protein</fullName>
    </recommendedName>
</protein>
<feature type="non-terminal residue" evidence="10">
    <location>
        <position position="603"/>
    </location>
</feature>
<comment type="caution">
    <text evidence="10">The sequence shown here is derived from an EMBL/GenBank/DDBJ whole genome shotgun (WGS) entry which is preliminary data.</text>
</comment>
<dbReference type="Pfam" id="PF07496">
    <property type="entry name" value="zf-CW"/>
    <property type="match status" value="1"/>
</dbReference>
<dbReference type="AlphaFoldDB" id="A0A8S3Z8Z3"/>
<evidence type="ECO:0000256" key="7">
    <source>
        <dbReference type="SAM" id="Coils"/>
    </source>
</evidence>
<keyword evidence="3" id="KW-0863">Zinc-finger</keyword>
<dbReference type="Gene3D" id="2.30.30.140">
    <property type="match status" value="1"/>
</dbReference>
<feature type="region of interest" description="Disordered" evidence="8">
    <location>
        <begin position="138"/>
        <end position="404"/>
    </location>
</feature>
<evidence type="ECO:0000256" key="3">
    <source>
        <dbReference type="ARBA" id="ARBA00022771"/>
    </source>
</evidence>
<name>A0A8S3Z8Z3_9EUPU</name>
<keyword evidence="5 7" id="KW-0175">Coiled coil</keyword>